<dbReference type="CDD" id="cd02947">
    <property type="entry name" value="TRX_family"/>
    <property type="match status" value="1"/>
</dbReference>
<dbReference type="EMBL" id="OBEG01000001">
    <property type="protein sequence ID" value="SNY74296.1"/>
    <property type="molecule type" value="Genomic_DNA"/>
</dbReference>
<keyword evidence="3" id="KW-0813">Transport</keyword>
<reference evidence="10 11" key="1">
    <citation type="submission" date="2017-09" db="EMBL/GenBank/DDBJ databases">
        <authorList>
            <person name="Ehlers B."/>
            <person name="Leendertz F.H."/>
        </authorList>
    </citation>
    <scope>NUCLEOTIDE SEQUENCE [LARGE SCALE GENOMIC DNA]</scope>
    <source>
        <strain evidence="10 11">DSM 45537</strain>
    </source>
</reference>
<dbReference type="InterPro" id="IPR036249">
    <property type="entry name" value="Thioredoxin-like_sf"/>
</dbReference>
<dbReference type="PIRSF" id="PIRSF000077">
    <property type="entry name" value="Thioredoxin"/>
    <property type="match status" value="1"/>
</dbReference>
<evidence type="ECO:0000256" key="8">
    <source>
        <dbReference type="PIRSR" id="PIRSR000077-4"/>
    </source>
</evidence>
<evidence type="ECO:0000313" key="11">
    <source>
        <dbReference type="Proteomes" id="UP000219565"/>
    </source>
</evidence>
<evidence type="ECO:0000256" key="4">
    <source>
        <dbReference type="ARBA" id="ARBA00022982"/>
    </source>
</evidence>
<keyword evidence="4" id="KW-0249">Electron transport</keyword>
<dbReference type="RefSeq" id="WP_097243276.1">
    <property type="nucleotide sequence ID" value="NZ_OBEG01000001.1"/>
</dbReference>
<dbReference type="SUPFAM" id="SSF52833">
    <property type="entry name" value="Thioredoxin-like"/>
    <property type="match status" value="1"/>
</dbReference>
<evidence type="ECO:0000313" key="10">
    <source>
        <dbReference type="EMBL" id="SNY74296.1"/>
    </source>
</evidence>
<dbReference type="Gene3D" id="3.40.30.10">
    <property type="entry name" value="Glutaredoxin"/>
    <property type="match status" value="1"/>
</dbReference>
<dbReference type="GO" id="GO:0015035">
    <property type="term" value="F:protein-disulfide reductase activity"/>
    <property type="evidence" value="ECO:0007669"/>
    <property type="project" value="InterPro"/>
</dbReference>
<evidence type="ECO:0000256" key="1">
    <source>
        <dbReference type="ARBA" id="ARBA00003318"/>
    </source>
</evidence>
<dbReference type="STRING" id="1379680.GCA_001612615_00801"/>
<dbReference type="GO" id="GO:0005829">
    <property type="term" value="C:cytosol"/>
    <property type="evidence" value="ECO:0007669"/>
    <property type="project" value="TreeGrafter"/>
</dbReference>
<feature type="disulfide bond" description="Redox-active" evidence="8">
    <location>
        <begin position="32"/>
        <end position="35"/>
    </location>
</feature>
<dbReference type="InterPro" id="IPR005746">
    <property type="entry name" value="Thioredoxin"/>
</dbReference>
<dbReference type="PANTHER" id="PTHR45663:SF11">
    <property type="entry name" value="GEO12009P1"/>
    <property type="match status" value="1"/>
</dbReference>
<dbReference type="AlphaFoldDB" id="A0A285KSC4"/>
<dbReference type="GO" id="GO:0045454">
    <property type="term" value="P:cell redox homeostasis"/>
    <property type="evidence" value="ECO:0007669"/>
    <property type="project" value="TreeGrafter"/>
</dbReference>
<keyword evidence="11" id="KW-1185">Reference proteome</keyword>
<dbReference type="OrthoDB" id="9790390at2"/>
<organism evidence="10 11">
    <name type="scientific">Nocardia amikacinitolerans</name>
    <dbReference type="NCBI Taxonomy" id="756689"/>
    <lineage>
        <taxon>Bacteria</taxon>
        <taxon>Bacillati</taxon>
        <taxon>Actinomycetota</taxon>
        <taxon>Actinomycetes</taxon>
        <taxon>Mycobacteriales</taxon>
        <taxon>Nocardiaceae</taxon>
        <taxon>Nocardia</taxon>
    </lineage>
</organism>
<sequence length="110" mass="12044">MKAPTPVSTETFATTVLDSGKPVLVAFSAPYCAPCRRAEPTLRQLADELADRLVVVTVNVEEQPDLAERYAIRAFPTLGLFVDGRLVHHSVGVDPVPEFLDEFGDFLPEC</sequence>
<evidence type="ECO:0000256" key="7">
    <source>
        <dbReference type="PIRNR" id="PIRNR000077"/>
    </source>
</evidence>
<evidence type="ECO:0000259" key="9">
    <source>
        <dbReference type="PROSITE" id="PS51352"/>
    </source>
</evidence>
<comment type="function">
    <text evidence="1">Participates in various redox reactions through the reversible oxidation of its active center dithiol to a disulfide and catalyzes dithiol-disulfide exchange reactions.</text>
</comment>
<accession>A0A285KSC4</accession>
<evidence type="ECO:0000256" key="5">
    <source>
        <dbReference type="ARBA" id="ARBA00023157"/>
    </source>
</evidence>
<keyword evidence="5 8" id="KW-1015">Disulfide bond</keyword>
<dbReference type="PANTHER" id="PTHR45663">
    <property type="entry name" value="GEO12009P1"/>
    <property type="match status" value="1"/>
</dbReference>
<comment type="similarity">
    <text evidence="2 7">Belongs to the thioredoxin family.</text>
</comment>
<evidence type="ECO:0000256" key="3">
    <source>
        <dbReference type="ARBA" id="ARBA00022448"/>
    </source>
</evidence>
<protein>
    <recommendedName>
        <fullName evidence="7">Thioredoxin</fullName>
    </recommendedName>
</protein>
<name>A0A285KSC4_9NOCA</name>
<proteinExistence type="inferred from homology"/>
<evidence type="ECO:0000256" key="6">
    <source>
        <dbReference type="ARBA" id="ARBA00023284"/>
    </source>
</evidence>
<evidence type="ECO:0000256" key="2">
    <source>
        <dbReference type="ARBA" id="ARBA00008987"/>
    </source>
</evidence>
<dbReference type="InterPro" id="IPR013766">
    <property type="entry name" value="Thioredoxin_domain"/>
</dbReference>
<gene>
    <name evidence="10" type="ORF">SAMN04244553_0221</name>
</gene>
<feature type="domain" description="Thioredoxin" evidence="9">
    <location>
        <begin position="1"/>
        <end position="109"/>
    </location>
</feature>
<dbReference type="Proteomes" id="UP000219565">
    <property type="component" value="Unassembled WGS sequence"/>
</dbReference>
<keyword evidence="6 8" id="KW-0676">Redox-active center</keyword>
<dbReference type="Pfam" id="PF00085">
    <property type="entry name" value="Thioredoxin"/>
    <property type="match status" value="1"/>
</dbReference>
<dbReference type="PROSITE" id="PS51352">
    <property type="entry name" value="THIOREDOXIN_2"/>
    <property type="match status" value="1"/>
</dbReference>